<dbReference type="SUPFAM" id="SSF52113">
    <property type="entry name" value="BRCT domain"/>
    <property type="match status" value="1"/>
</dbReference>
<dbReference type="Pfam" id="PF01653">
    <property type="entry name" value="DNA_ligase_aden"/>
    <property type="match status" value="1"/>
</dbReference>
<evidence type="ECO:0000256" key="5">
    <source>
        <dbReference type="ARBA" id="ARBA00022763"/>
    </source>
</evidence>
<dbReference type="SMART" id="SM00292">
    <property type="entry name" value="BRCT"/>
    <property type="match status" value="1"/>
</dbReference>
<dbReference type="FunFam" id="3.30.470.30:FF:000001">
    <property type="entry name" value="DNA ligase"/>
    <property type="match status" value="1"/>
</dbReference>
<dbReference type="InterPro" id="IPR036420">
    <property type="entry name" value="BRCT_dom_sf"/>
</dbReference>
<evidence type="ECO:0000313" key="14">
    <source>
        <dbReference type="EMBL" id="AXK50793.1"/>
    </source>
</evidence>
<gene>
    <name evidence="12 14" type="primary">ligA</name>
    <name evidence="14" type="ORF">SALLE_v1c01170</name>
</gene>
<dbReference type="SUPFAM" id="SSF47781">
    <property type="entry name" value="RuvA domain 2-like"/>
    <property type="match status" value="1"/>
</dbReference>
<feature type="binding site" evidence="12">
    <location>
        <position position="114"/>
    </location>
    <ligand>
        <name>NAD(+)</name>
        <dbReference type="ChEBI" id="CHEBI:57540"/>
    </ligand>
</feature>
<keyword evidence="10 12" id="KW-0464">Manganese</keyword>
<feature type="binding site" evidence="12">
    <location>
        <position position="424"/>
    </location>
    <ligand>
        <name>Zn(2+)</name>
        <dbReference type="ChEBI" id="CHEBI:29105"/>
    </ligand>
</feature>
<dbReference type="SUPFAM" id="SSF50249">
    <property type="entry name" value="Nucleic acid-binding proteins"/>
    <property type="match status" value="1"/>
</dbReference>
<dbReference type="PANTHER" id="PTHR23389:SF9">
    <property type="entry name" value="DNA LIGASE"/>
    <property type="match status" value="1"/>
</dbReference>
<keyword evidence="8 12" id="KW-0520">NAD</keyword>
<dbReference type="EMBL" id="CP031376">
    <property type="protein sequence ID" value="AXK50793.1"/>
    <property type="molecule type" value="Genomic_DNA"/>
</dbReference>
<dbReference type="PROSITE" id="PS50172">
    <property type="entry name" value="BRCT"/>
    <property type="match status" value="1"/>
</dbReference>
<proteinExistence type="inferred from homology"/>
<feature type="binding site" evidence="12">
    <location>
        <position position="288"/>
    </location>
    <ligand>
        <name>NAD(+)</name>
        <dbReference type="ChEBI" id="CHEBI:57540"/>
    </ligand>
</feature>
<comment type="similarity">
    <text evidence="12">Belongs to the NAD-dependent DNA ligase family. LigA subfamily.</text>
</comment>
<keyword evidence="9 12" id="KW-0234">DNA repair</keyword>
<dbReference type="GO" id="GO:0006260">
    <property type="term" value="P:DNA replication"/>
    <property type="evidence" value="ECO:0007669"/>
    <property type="project" value="UniProtKB-KW"/>
</dbReference>
<organism evidence="14 15">
    <name type="scientific">Spiroplasma alleghenense</name>
    <dbReference type="NCBI Taxonomy" id="216931"/>
    <lineage>
        <taxon>Bacteria</taxon>
        <taxon>Bacillati</taxon>
        <taxon>Mycoplasmatota</taxon>
        <taxon>Mollicutes</taxon>
        <taxon>Entomoplasmatales</taxon>
        <taxon>Spiroplasmataceae</taxon>
        <taxon>Spiroplasma</taxon>
    </lineage>
</organism>
<comment type="cofactor">
    <cofactor evidence="12">
        <name>Mg(2+)</name>
        <dbReference type="ChEBI" id="CHEBI:18420"/>
    </cofactor>
    <cofactor evidence="12">
        <name>Mn(2+)</name>
        <dbReference type="ChEBI" id="CHEBI:29035"/>
    </cofactor>
</comment>
<feature type="binding site" evidence="12">
    <location>
        <begin position="34"/>
        <end position="38"/>
    </location>
    <ligand>
        <name>NAD(+)</name>
        <dbReference type="ChEBI" id="CHEBI:57540"/>
    </ligand>
</feature>
<dbReference type="Gene3D" id="3.30.470.30">
    <property type="entry name" value="DNA ligase/mRNA capping enzyme"/>
    <property type="match status" value="1"/>
</dbReference>
<feature type="binding site" evidence="12">
    <location>
        <position position="409"/>
    </location>
    <ligand>
        <name>Zn(2+)</name>
        <dbReference type="ChEBI" id="CHEBI:29105"/>
    </ligand>
</feature>
<dbReference type="InterPro" id="IPR013840">
    <property type="entry name" value="DNAligase_N"/>
</dbReference>
<dbReference type="Gene3D" id="1.10.150.20">
    <property type="entry name" value="5' to 3' exonuclease, C-terminal subdomain"/>
    <property type="match status" value="2"/>
</dbReference>
<feature type="active site" description="N6-AMP-lysine intermediate" evidence="12">
    <location>
        <position position="116"/>
    </location>
</feature>
<evidence type="ECO:0000256" key="3">
    <source>
        <dbReference type="ARBA" id="ARBA00022705"/>
    </source>
</evidence>
<feature type="binding site" evidence="12">
    <location>
        <position position="406"/>
    </location>
    <ligand>
        <name>Zn(2+)</name>
        <dbReference type="ChEBI" id="CHEBI:29105"/>
    </ligand>
</feature>
<keyword evidence="5 12" id="KW-0227">DNA damage</keyword>
<keyword evidence="4 12" id="KW-0479">Metal-binding</keyword>
<evidence type="ECO:0000313" key="15">
    <source>
        <dbReference type="Proteomes" id="UP000254792"/>
    </source>
</evidence>
<comment type="catalytic activity">
    <reaction evidence="11 12">
        <text>NAD(+) + (deoxyribonucleotide)n-3'-hydroxyl + 5'-phospho-(deoxyribonucleotide)m = (deoxyribonucleotide)n+m + AMP + beta-nicotinamide D-nucleotide.</text>
        <dbReference type="EC" id="6.5.1.2"/>
    </reaction>
</comment>
<keyword evidence="7 12" id="KW-0460">Magnesium</keyword>
<dbReference type="GO" id="GO:0003677">
    <property type="term" value="F:DNA binding"/>
    <property type="evidence" value="ECO:0007669"/>
    <property type="project" value="InterPro"/>
</dbReference>
<sequence length="668" mass="76133">MKINEAKLKITELTEKLNQWNLEYYEDDNPSVDDVEYDLALKELKSLETQFPELISSESPTQKVGGFIASKFEKYEHSQPMLSLGNAFNKEDLIEFDQQILKVTNSDKHNYFAELKIDGLSISLIYKNKKLFKAVTRGDGLVGEDVTANVKMIKEIPHEIETDEEIVEVRGEIYLSKDEFAKINQKRLAANEPIFANPRNAAAGTLRQLDSRVVKERNLKAFLYFYMNRESDSIKTHEESLELIKRLGLPTNNEGKLCQSIEEVWNYIEKYTQIRNDLPYEIDGIVIKINNFELYEKIGYTSKTPKWAIAFKFPAEIKSTKLIDIFPTIGRTGRVTYNAQLEPVQIAGTTVRAATLHNADFIISRDIRIGSMVKIKKAGDIIPEVISSINDNEFEKLAIWKPATNCPDCESFLEKTPGEVDQYCINNNCPKKIIKSLEHFVSRDAMNIEGLSIKILEKLYGEKIINDVADIFKIEKFEKQIVELENFGEKSFKNLITAIQKSKNNSSERLLFGLGIRHVGKKTAKVLIKNYKSIVNLMKIDFQELSQIYDIGVVVAQSLVDWFLVEENKKLIEKIKNLGVNLDYKNEAESVSELFLNQIFVITGTLSKSRNHFRDLLENNGAKVTESISKNANYLLAGEDGGSKLAKAKNLGVKIISEKDLINMMEEK</sequence>
<dbReference type="SMART" id="SM00532">
    <property type="entry name" value="LIGANc"/>
    <property type="match status" value="1"/>
</dbReference>
<dbReference type="InterPro" id="IPR003583">
    <property type="entry name" value="Hlx-hairpin-Hlx_DNA-bd_motif"/>
</dbReference>
<dbReference type="InterPro" id="IPR004150">
    <property type="entry name" value="NAD_DNA_ligase_OB"/>
</dbReference>
<evidence type="ECO:0000256" key="8">
    <source>
        <dbReference type="ARBA" id="ARBA00023027"/>
    </source>
</evidence>
<evidence type="ECO:0000256" key="10">
    <source>
        <dbReference type="ARBA" id="ARBA00023211"/>
    </source>
</evidence>
<dbReference type="InterPro" id="IPR001357">
    <property type="entry name" value="BRCT_dom"/>
</dbReference>
<dbReference type="HAMAP" id="MF_01588">
    <property type="entry name" value="DNA_ligase_A"/>
    <property type="match status" value="1"/>
</dbReference>
<keyword evidence="2 12" id="KW-0436">Ligase</keyword>
<dbReference type="NCBIfam" id="TIGR00575">
    <property type="entry name" value="dnlj"/>
    <property type="match status" value="1"/>
</dbReference>
<dbReference type="AlphaFoldDB" id="A0A345Z2G4"/>
<dbReference type="FunFam" id="1.10.150.20:FF:000007">
    <property type="entry name" value="DNA ligase"/>
    <property type="match status" value="1"/>
</dbReference>
<dbReference type="InterPro" id="IPR010994">
    <property type="entry name" value="RuvA_2-like"/>
</dbReference>
<dbReference type="Pfam" id="PF12826">
    <property type="entry name" value="HHH_2"/>
    <property type="match status" value="1"/>
</dbReference>
<dbReference type="InterPro" id="IPR041663">
    <property type="entry name" value="DisA/LigA_HHH"/>
</dbReference>
<dbReference type="GO" id="GO:0005829">
    <property type="term" value="C:cytosol"/>
    <property type="evidence" value="ECO:0007669"/>
    <property type="project" value="TreeGrafter"/>
</dbReference>
<keyword evidence="15" id="KW-1185">Reference proteome</keyword>
<dbReference type="Gene3D" id="3.40.50.10190">
    <property type="entry name" value="BRCT domain"/>
    <property type="match status" value="1"/>
</dbReference>
<dbReference type="CDD" id="cd17748">
    <property type="entry name" value="BRCT_DNA_ligase_like"/>
    <property type="match status" value="1"/>
</dbReference>
<name>A0A345Z2G4_9MOLU</name>
<feature type="binding site" evidence="12">
    <location>
        <position position="172"/>
    </location>
    <ligand>
        <name>NAD(+)</name>
        <dbReference type="ChEBI" id="CHEBI:57540"/>
    </ligand>
</feature>
<evidence type="ECO:0000256" key="11">
    <source>
        <dbReference type="ARBA" id="ARBA00034005"/>
    </source>
</evidence>
<keyword evidence="6 12" id="KW-0862">Zinc</keyword>
<dbReference type="PANTHER" id="PTHR23389">
    <property type="entry name" value="CHROMOSOME TRANSMISSION FIDELITY FACTOR 18"/>
    <property type="match status" value="1"/>
</dbReference>
<evidence type="ECO:0000256" key="7">
    <source>
        <dbReference type="ARBA" id="ARBA00022842"/>
    </source>
</evidence>
<dbReference type="GO" id="GO:0046872">
    <property type="term" value="F:metal ion binding"/>
    <property type="evidence" value="ECO:0007669"/>
    <property type="project" value="UniProtKB-KW"/>
</dbReference>
<evidence type="ECO:0000256" key="12">
    <source>
        <dbReference type="HAMAP-Rule" id="MF_01588"/>
    </source>
</evidence>
<dbReference type="InterPro" id="IPR001679">
    <property type="entry name" value="DNA_ligase"/>
</dbReference>
<dbReference type="Gene3D" id="2.40.50.140">
    <property type="entry name" value="Nucleic acid-binding proteins"/>
    <property type="match status" value="1"/>
</dbReference>
<dbReference type="Pfam" id="PF00533">
    <property type="entry name" value="BRCT"/>
    <property type="match status" value="1"/>
</dbReference>
<protein>
    <recommendedName>
        <fullName evidence="12">DNA ligase</fullName>
        <ecNumber evidence="12">6.5.1.2</ecNumber>
    </recommendedName>
    <alternativeName>
        <fullName evidence="12">Polydeoxyribonucleotide synthase [NAD(+)]</fullName>
    </alternativeName>
</protein>
<evidence type="ECO:0000256" key="4">
    <source>
        <dbReference type="ARBA" id="ARBA00022723"/>
    </source>
</evidence>
<dbReference type="InterPro" id="IPR004149">
    <property type="entry name" value="Znf_DNAligase_C4"/>
</dbReference>
<dbReference type="FunFam" id="1.10.150.20:FF:000006">
    <property type="entry name" value="DNA ligase"/>
    <property type="match status" value="1"/>
</dbReference>
<dbReference type="OrthoDB" id="9759736at2"/>
<dbReference type="Proteomes" id="UP000254792">
    <property type="component" value="Chromosome"/>
</dbReference>
<evidence type="ECO:0000259" key="13">
    <source>
        <dbReference type="PROSITE" id="PS50172"/>
    </source>
</evidence>
<dbReference type="SUPFAM" id="SSF56091">
    <property type="entry name" value="DNA ligase/mRNA capping enzyme, catalytic domain"/>
    <property type="match status" value="1"/>
</dbReference>
<keyword evidence="3 12" id="KW-0235">DNA replication</keyword>
<feature type="domain" description="BRCT" evidence="13">
    <location>
        <begin position="590"/>
        <end position="668"/>
    </location>
</feature>
<feature type="binding site" evidence="12">
    <location>
        <position position="137"/>
    </location>
    <ligand>
        <name>NAD(+)</name>
        <dbReference type="ChEBI" id="CHEBI:57540"/>
    </ligand>
</feature>
<dbReference type="Pfam" id="PF03120">
    <property type="entry name" value="OB_DNA_ligase"/>
    <property type="match status" value="1"/>
</dbReference>
<evidence type="ECO:0000256" key="2">
    <source>
        <dbReference type="ARBA" id="ARBA00022598"/>
    </source>
</evidence>
<feature type="binding site" evidence="12">
    <location>
        <position position="429"/>
    </location>
    <ligand>
        <name>Zn(2+)</name>
        <dbReference type="ChEBI" id="CHEBI:29105"/>
    </ligand>
</feature>
<evidence type="ECO:0000256" key="9">
    <source>
        <dbReference type="ARBA" id="ARBA00023204"/>
    </source>
</evidence>
<dbReference type="Gene3D" id="1.10.287.610">
    <property type="entry name" value="Helix hairpin bin"/>
    <property type="match status" value="1"/>
</dbReference>
<dbReference type="NCBIfam" id="NF005932">
    <property type="entry name" value="PRK07956.1"/>
    <property type="match status" value="1"/>
</dbReference>
<dbReference type="GO" id="GO:0003911">
    <property type="term" value="F:DNA ligase (NAD+) activity"/>
    <property type="evidence" value="ECO:0007669"/>
    <property type="project" value="UniProtKB-UniRule"/>
</dbReference>
<dbReference type="CDD" id="cd00114">
    <property type="entry name" value="LIGANc"/>
    <property type="match status" value="1"/>
</dbReference>
<dbReference type="SMART" id="SM00278">
    <property type="entry name" value="HhH1"/>
    <property type="match status" value="4"/>
</dbReference>
<dbReference type="InterPro" id="IPR013839">
    <property type="entry name" value="DNAligase_adenylation"/>
</dbReference>
<dbReference type="GO" id="GO:0006281">
    <property type="term" value="P:DNA repair"/>
    <property type="evidence" value="ECO:0007669"/>
    <property type="project" value="UniProtKB-KW"/>
</dbReference>
<accession>A0A345Z2G4</accession>
<reference evidence="14 15" key="1">
    <citation type="submission" date="2018-07" db="EMBL/GenBank/DDBJ databases">
        <title>Complete genome sequence of Spiroplasma alleghenense PLHS-1 (ATCC 51752).</title>
        <authorList>
            <person name="Chou L."/>
            <person name="Lee T.-Y."/>
            <person name="Tsai Y.-M."/>
            <person name="Kuo C.-H."/>
        </authorList>
    </citation>
    <scope>NUCLEOTIDE SEQUENCE [LARGE SCALE GENOMIC DNA]</scope>
    <source>
        <strain evidence="14 15">PLHS-1</strain>
    </source>
</reference>
<dbReference type="Pfam" id="PF03119">
    <property type="entry name" value="DNA_ligase_ZBD"/>
    <property type="match status" value="1"/>
</dbReference>
<evidence type="ECO:0000256" key="1">
    <source>
        <dbReference type="ARBA" id="ARBA00004067"/>
    </source>
</evidence>
<dbReference type="EC" id="6.5.1.2" evidence="12"/>
<comment type="function">
    <text evidence="1 12">DNA ligase that catalyzes the formation of phosphodiester linkages between 5'-phosphoryl and 3'-hydroxyl groups in double-stranded DNA using NAD as a coenzyme and as the energy source for the reaction. It is essential for DNA replication and repair of damaged DNA.</text>
</comment>
<dbReference type="RefSeq" id="WP_115557721.1">
    <property type="nucleotide sequence ID" value="NZ_CP031376.1"/>
</dbReference>
<dbReference type="KEGG" id="salx:SALLE_v1c01170"/>
<dbReference type="PIRSF" id="PIRSF001604">
    <property type="entry name" value="LigA"/>
    <property type="match status" value="1"/>
</dbReference>
<evidence type="ECO:0000256" key="6">
    <source>
        <dbReference type="ARBA" id="ARBA00022833"/>
    </source>
</evidence>
<dbReference type="InterPro" id="IPR012340">
    <property type="entry name" value="NA-bd_OB-fold"/>
</dbReference>
<feature type="binding site" evidence="12">
    <location>
        <position position="312"/>
    </location>
    <ligand>
        <name>NAD(+)</name>
        <dbReference type="ChEBI" id="CHEBI:57540"/>
    </ligand>
</feature>
<feature type="binding site" evidence="12">
    <location>
        <begin position="83"/>
        <end position="84"/>
    </location>
    <ligand>
        <name>NAD(+)</name>
        <dbReference type="ChEBI" id="CHEBI:57540"/>
    </ligand>
</feature>